<evidence type="ECO:0000256" key="1">
    <source>
        <dbReference type="SAM" id="SignalP"/>
    </source>
</evidence>
<dbReference type="AlphaFoldDB" id="A0A7W6JF50"/>
<feature type="chain" id="PRO_5031418185" evidence="1">
    <location>
        <begin position="17"/>
        <end position="66"/>
    </location>
</feature>
<keyword evidence="3" id="KW-1185">Reference proteome</keyword>
<evidence type="ECO:0000313" key="2">
    <source>
        <dbReference type="EMBL" id="MBB4083961.1"/>
    </source>
</evidence>
<feature type="signal peptide" evidence="1">
    <location>
        <begin position="1"/>
        <end position="16"/>
    </location>
</feature>
<organism evidence="2 3">
    <name type="scientific">Brevundimonas lenta</name>
    <dbReference type="NCBI Taxonomy" id="424796"/>
    <lineage>
        <taxon>Bacteria</taxon>
        <taxon>Pseudomonadati</taxon>
        <taxon>Pseudomonadota</taxon>
        <taxon>Alphaproteobacteria</taxon>
        <taxon>Caulobacterales</taxon>
        <taxon>Caulobacteraceae</taxon>
        <taxon>Brevundimonas</taxon>
    </lineage>
</organism>
<sequence length="66" mass="7123">MILLPLLLLTATPAAGQTSTAVMMVRAQVIQTCVLSNRTGARCHGARDRPVARRIIRSGAVTIFEF</sequence>
<name>A0A7W6JF50_9CAUL</name>
<keyword evidence="1" id="KW-0732">Signal</keyword>
<gene>
    <name evidence="2" type="ORF">GGR12_002849</name>
</gene>
<dbReference type="Proteomes" id="UP000529946">
    <property type="component" value="Unassembled WGS sequence"/>
</dbReference>
<comment type="caution">
    <text evidence="2">The sequence shown here is derived from an EMBL/GenBank/DDBJ whole genome shotgun (WGS) entry which is preliminary data.</text>
</comment>
<dbReference type="EMBL" id="JACIDM010000003">
    <property type="protein sequence ID" value="MBB4083961.1"/>
    <property type="molecule type" value="Genomic_DNA"/>
</dbReference>
<protein>
    <submittedName>
        <fullName evidence="2">Uncharacterized protein</fullName>
    </submittedName>
</protein>
<accession>A0A7W6JF50</accession>
<dbReference type="RefSeq" id="WP_183205098.1">
    <property type="nucleotide sequence ID" value="NZ_BAAAER010000003.1"/>
</dbReference>
<proteinExistence type="predicted"/>
<evidence type="ECO:0000313" key="3">
    <source>
        <dbReference type="Proteomes" id="UP000529946"/>
    </source>
</evidence>
<reference evidence="2 3" key="1">
    <citation type="submission" date="2020-08" db="EMBL/GenBank/DDBJ databases">
        <title>Genomic Encyclopedia of Type Strains, Phase IV (KMG-IV): sequencing the most valuable type-strain genomes for metagenomic binning, comparative biology and taxonomic classification.</title>
        <authorList>
            <person name="Goeker M."/>
        </authorList>
    </citation>
    <scope>NUCLEOTIDE SEQUENCE [LARGE SCALE GENOMIC DNA]</scope>
    <source>
        <strain evidence="2 3">DSM 23960</strain>
    </source>
</reference>